<dbReference type="PANTHER" id="PTHR30093:SF2">
    <property type="entry name" value="TYPE II SECRETION SYSTEM PROTEIN H"/>
    <property type="match status" value="1"/>
</dbReference>
<protein>
    <recommendedName>
        <fullName evidence="3">Type II secretion system protein GspG C-terminal domain-containing protein</fullName>
    </recommendedName>
</protein>
<keyword evidence="1" id="KW-0472">Membrane</keyword>
<evidence type="ECO:0000256" key="1">
    <source>
        <dbReference type="SAM" id="Phobius"/>
    </source>
</evidence>
<dbReference type="PANTHER" id="PTHR30093">
    <property type="entry name" value="GENERAL SECRETION PATHWAY PROTEIN G"/>
    <property type="match status" value="1"/>
</dbReference>
<dbReference type="EMBL" id="UINC01063579">
    <property type="protein sequence ID" value="SVB91350.1"/>
    <property type="molecule type" value="Genomic_DNA"/>
</dbReference>
<name>A0A382HVP4_9ZZZZ</name>
<dbReference type="Pfam" id="PF07963">
    <property type="entry name" value="N_methyl"/>
    <property type="match status" value="1"/>
</dbReference>
<reference evidence="2" key="1">
    <citation type="submission" date="2018-05" db="EMBL/GenBank/DDBJ databases">
        <authorList>
            <person name="Lanie J.A."/>
            <person name="Ng W.-L."/>
            <person name="Kazmierczak K.M."/>
            <person name="Andrzejewski T.M."/>
            <person name="Davidsen T.M."/>
            <person name="Wayne K.J."/>
            <person name="Tettelin H."/>
            <person name="Glass J.I."/>
            <person name="Rusch D."/>
            <person name="Podicherti R."/>
            <person name="Tsui H.-C.T."/>
            <person name="Winkler M.E."/>
        </authorList>
    </citation>
    <scope>NUCLEOTIDE SEQUENCE</scope>
</reference>
<dbReference type="Gene3D" id="3.30.700.10">
    <property type="entry name" value="Glycoprotein, Type 4 Pilin"/>
    <property type="match status" value="1"/>
</dbReference>
<gene>
    <name evidence="2" type="ORF">METZ01_LOCUS244204</name>
</gene>
<accession>A0A382HVP4</accession>
<dbReference type="PROSITE" id="PS00409">
    <property type="entry name" value="PROKAR_NTER_METHYL"/>
    <property type="match status" value="1"/>
</dbReference>
<sequence>MKLNSKLKGGFTLIELLVVIAIIAILAAMLLPALAKAKQKAHAIACMNNLKQVGLGMLMHADENDDTIPRGNAKRWWFVFMPYIPEGGTEKDFRNIKIFMCPSYPLPKRTPNRKQVITYVVNAWKFRSARDNIGYEHIGFSKITDFAQPSDSVYLLDNEDGIENPGINRPIVTGFQDSRTDLNDVWQPSHLPYGANGKRLSSDRRIAAKRHSNKGSNMLFLDGHAGFRDSRLIDINLFREKKL</sequence>
<dbReference type="SUPFAM" id="SSF54523">
    <property type="entry name" value="Pili subunits"/>
    <property type="match status" value="1"/>
</dbReference>
<organism evidence="2">
    <name type="scientific">marine metagenome</name>
    <dbReference type="NCBI Taxonomy" id="408172"/>
    <lineage>
        <taxon>unclassified sequences</taxon>
        <taxon>metagenomes</taxon>
        <taxon>ecological metagenomes</taxon>
    </lineage>
</organism>
<feature type="transmembrane region" description="Helical" evidence="1">
    <location>
        <begin position="12"/>
        <end position="35"/>
    </location>
</feature>
<dbReference type="InterPro" id="IPR012902">
    <property type="entry name" value="N_methyl_site"/>
</dbReference>
<dbReference type="NCBIfam" id="TIGR02532">
    <property type="entry name" value="IV_pilin_GFxxxE"/>
    <property type="match status" value="1"/>
</dbReference>
<evidence type="ECO:0000313" key="2">
    <source>
        <dbReference type="EMBL" id="SVB91350.1"/>
    </source>
</evidence>
<dbReference type="InterPro" id="IPR045584">
    <property type="entry name" value="Pilin-like"/>
</dbReference>
<keyword evidence="1" id="KW-1133">Transmembrane helix</keyword>
<proteinExistence type="predicted"/>
<evidence type="ECO:0008006" key="3">
    <source>
        <dbReference type="Google" id="ProtNLM"/>
    </source>
</evidence>
<dbReference type="AlphaFoldDB" id="A0A382HVP4"/>
<keyword evidence="1" id="KW-0812">Transmembrane</keyword>